<gene>
    <name evidence="2" type="ORF">BTJ68_12770</name>
</gene>
<feature type="compositionally biased region" description="Low complexity" evidence="1">
    <location>
        <begin position="1"/>
        <end position="21"/>
    </location>
</feature>
<keyword evidence="3" id="KW-1185">Reference proteome</keyword>
<comment type="caution">
    <text evidence="2">The sequence shown here is derived from an EMBL/GenBank/DDBJ whole genome shotgun (WGS) entry which is preliminary data.</text>
</comment>
<evidence type="ECO:0000313" key="3">
    <source>
        <dbReference type="Proteomes" id="UP000194280"/>
    </source>
</evidence>
<dbReference type="VEuPathDB" id="FungiDB:BTJ68_12770"/>
<dbReference type="AlphaFoldDB" id="A0A1Z5SPK4"/>
<dbReference type="OrthoDB" id="4161095at2759"/>
<feature type="region of interest" description="Disordered" evidence="1">
    <location>
        <begin position="70"/>
        <end position="118"/>
    </location>
</feature>
<evidence type="ECO:0000256" key="1">
    <source>
        <dbReference type="SAM" id="MobiDB-lite"/>
    </source>
</evidence>
<feature type="compositionally biased region" description="Basic and acidic residues" evidence="1">
    <location>
        <begin position="85"/>
        <end position="118"/>
    </location>
</feature>
<accession>A0A1Z5SPK4</accession>
<sequence>MSSSTTFSSTSYSYSSSSSSSGGQTTGHRVAEQTYTDPSGTTVNQAAQNLGQPMVQETQHYDAQGNQMLEGAGAGRIGGSAGAVPERRIEDVSDDQAARDRAYEERMEDEYAKREGGA</sequence>
<dbReference type="Proteomes" id="UP000194280">
    <property type="component" value="Unassembled WGS sequence"/>
</dbReference>
<protein>
    <submittedName>
        <fullName evidence="2">Uncharacterized protein</fullName>
    </submittedName>
</protein>
<dbReference type="InParanoid" id="A0A1Z5SPK4"/>
<feature type="region of interest" description="Disordered" evidence="1">
    <location>
        <begin position="1"/>
        <end position="44"/>
    </location>
</feature>
<name>A0A1Z5SPK4_HORWE</name>
<feature type="compositionally biased region" description="Gly residues" evidence="1">
    <location>
        <begin position="72"/>
        <end position="81"/>
    </location>
</feature>
<feature type="compositionally biased region" description="Polar residues" evidence="1">
    <location>
        <begin position="22"/>
        <end position="44"/>
    </location>
</feature>
<reference evidence="2 3" key="1">
    <citation type="submission" date="2017-01" db="EMBL/GenBank/DDBJ databases">
        <title>The recent genome duplication of the halophilic yeast Hortaea werneckii: insights from long-read sequencing.</title>
        <authorList>
            <person name="Sinha S."/>
            <person name="Flibotte S."/>
            <person name="Neira M."/>
            <person name="Lenassi M."/>
            <person name="Gostincar C."/>
            <person name="Stajich J.E."/>
            <person name="Nislow C.E."/>
        </authorList>
    </citation>
    <scope>NUCLEOTIDE SEQUENCE [LARGE SCALE GENOMIC DNA]</scope>
    <source>
        <strain evidence="2 3">EXF-2000</strain>
    </source>
</reference>
<dbReference type="EMBL" id="MUNK01000352">
    <property type="protein sequence ID" value="OTA22658.1"/>
    <property type="molecule type" value="Genomic_DNA"/>
</dbReference>
<organism evidence="2 3">
    <name type="scientific">Hortaea werneckii EXF-2000</name>
    <dbReference type="NCBI Taxonomy" id="1157616"/>
    <lineage>
        <taxon>Eukaryota</taxon>
        <taxon>Fungi</taxon>
        <taxon>Dikarya</taxon>
        <taxon>Ascomycota</taxon>
        <taxon>Pezizomycotina</taxon>
        <taxon>Dothideomycetes</taxon>
        <taxon>Dothideomycetidae</taxon>
        <taxon>Mycosphaerellales</taxon>
        <taxon>Teratosphaeriaceae</taxon>
        <taxon>Hortaea</taxon>
    </lineage>
</organism>
<proteinExistence type="predicted"/>
<evidence type="ECO:0000313" key="2">
    <source>
        <dbReference type="EMBL" id="OTA22658.1"/>
    </source>
</evidence>